<dbReference type="CDD" id="cd01347">
    <property type="entry name" value="ligand_gated_channel"/>
    <property type="match status" value="1"/>
</dbReference>
<dbReference type="EMBL" id="JAESHT010000002">
    <property type="protein sequence ID" value="MBL3672618.1"/>
    <property type="molecule type" value="Genomic_DNA"/>
</dbReference>
<accession>A0ABS1S1N4</accession>
<feature type="domain" description="TonB-dependent receptor-like beta-barrel" evidence="17">
    <location>
        <begin position="244"/>
        <end position="682"/>
    </location>
</feature>
<evidence type="ECO:0000256" key="13">
    <source>
        <dbReference type="ARBA" id="ARBA00023237"/>
    </source>
</evidence>
<keyword evidence="8" id="KW-0408">Iron</keyword>
<evidence type="ECO:0000259" key="18">
    <source>
        <dbReference type="Pfam" id="PF07715"/>
    </source>
</evidence>
<evidence type="ECO:0000256" key="1">
    <source>
        <dbReference type="ARBA" id="ARBA00004571"/>
    </source>
</evidence>
<feature type="signal peptide" evidence="16">
    <location>
        <begin position="1"/>
        <end position="24"/>
    </location>
</feature>
<dbReference type="SUPFAM" id="SSF56935">
    <property type="entry name" value="Porins"/>
    <property type="match status" value="1"/>
</dbReference>
<evidence type="ECO:0000256" key="2">
    <source>
        <dbReference type="ARBA" id="ARBA00009810"/>
    </source>
</evidence>
<dbReference type="Pfam" id="PF07715">
    <property type="entry name" value="Plug"/>
    <property type="match status" value="1"/>
</dbReference>
<keyword evidence="20" id="KW-1185">Reference proteome</keyword>
<evidence type="ECO:0000259" key="17">
    <source>
        <dbReference type="Pfam" id="PF00593"/>
    </source>
</evidence>
<keyword evidence="3 14" id="KW-0813">Transport</keyword>
<gene>
    <name evidence="19" type="ORF">JL111_03890</name>
</gene>
<keyword evidence="5" id="KW-0410">Iron transport</keyword>
<keyword evidence="9" id="KW-0406">Ion transport</keyword>
<evidence type="ECO:0000256" key="7">
    <source>
        <dbReference type="ARBA" id="ARBA00022729"/>
    </source>
</evidence>
<evidence type="ECO:0000256" key="4">
    <source>
        <dbReference type="ARBA" id="ARBA00022452"/>
    </source>
</evidence>
<evidence type="ECO:0000256" key="12">
    <source>
        <dbReference type="ARBA" id="ARBA00023170"/>
    </source>
</evidence>
<sequence length="712" mass="77214">MPNLHRSLLLAGVSTVALNCAAVAQDTDTATTPSGAEDSAFVLGDITLTADDVAGYVATGAQTTKSSTPIAEAQQSVSVVTEDQIAEQGAQNLGQALSYTAGVLAEPFGIDPRFDTPYIRGFRADNAQYVNGLRQGRYFGAVSQEIYGLQQIEVLRGPSSSLYGAGSPLGVINMVQKRARSFDFGEAGIGYDSNNSPSLFFDVNRAPSEDLSFRITGIGRDESTQIEDLTNKGGYLAGAVRWTPSEATTVDFLANYTKDAPISPTGVPFEIARTGDGDYLRDVYTGQKDWDDSDRRMYSIGVEVSHALDNGWTLSQGFRYESLDWDYRGTYASAVIAPDIISRGSSDQREDSDTISLDTRLSGEITTGQAVHKLLFGADIRKYDAFESSQFSADIRDEDGNLIAWGTPPLDLNNPDYYQGGRIMGAINAGDSTLRQVGIYAQDEIEYGNWRGSLGLRYDWIEQTGERYGSSSEYKDNELTGRLGLGYVMANGIAPYVSYSTSFDPQVGQNIDGDALLPTQGKQWEVGVKYSPTSFDGLITVALYDLRQTNVNRSVPLPDGEGSGIRQIGEVRSKGIEIETTAEIADGWKLRAGYAYNKTEQKAPSGDPLDGNELQDAPRHLASLWLDRDFGNGIRVGGGIRHIGERYIDVANSAELDSVTLVDLGAGYVRDDIEMSLNITNLTDEVYVGACGFSYCSYGEGRTVSAKVAYKW</sequence>
<dbReference type="InterPro" id="IPR039426">
    <property type="entry name" value="TonB-dep_rcpt-like"/>
</dbReference>
<evidence type="ECO:0000256" key="8">
    <source>
        <dbReference type="ARBA" id="ARBA00023004"/>
    </source>
</evidence>
<reference evidence="19 20" key="1">
    <citation type="submission" date="2021-01" db="EMBL/GenBank/DDBJ databases">
        <title>011410 draft genome.</title>
        <authorList>
            <person name="Lang L."/>
        </authorList>
    </citation>
    <scope>NUCLEOTIDE SEQUENCE [LARGE SCALE GENOMIC DNA]</scope>
    <source>
        <strain evidence="19 20">KCTC 42845</strain>
    </source>
</reference>
<feature type="chain" id="PRO_5047407356" evidence="16">
    <location>
        <begin position="25"/>
        <end position="712"/>
    </location>
</feature>
<evidence type="ECO:0000256" key="9">
    <source>
        <dbReference type="ARBA" id="ARBA00023065"/>
    </source>
</evidence>
<evidence type="ECO:0000256" key="3">
    <source>
        <dbReference type="ARBA" id="ARBA00022448"/>
    </source>
</evidence>
<evidence type="ECO:0000256" key="16">
    <source>
        <dbReference type="SAM" id="SignalP"/>
    </source>
</evidence>
<comment type="similarity">
    <text evidence="2 14 15">Belongs to the TonB-dependent receptor family.</text>
</comment>
<evidence type="ECO:0000313" key="19">
    <source>
        <dbReference type="EMBL" id="MBL3672618.1"/>
    </source>
</evidence>
<keyword evidence="11 14" id="KW-0472">Membrane</keyword>
<dbReference type="PANTHER" id="PTHR32552:SF68">
    <property type="entry name" value="FERRICHROME OUTER MEMBRANE TRANSPORTER_PHAGE RECEPTOR"/>
    <property type="match status" value="1"/>
</dbReference>
<name>A0ABS1S1N4_9RHOB</name>
<dbReference type="PROSITE" id="PS52016">
    <property type="entry name" value="TONB_DEPENDENT_REC_3"/>
    <property type="match status" value="1"/>
</dbReference>
<evidence type="ECO:0000313" key="20">
    <source>
        <dbReference type="Proteomes" id="UP000644749"/>
    </source>
</evidence>
<keyword evidence="12 19" id="KW-0675">Receptor</keyword>
<comment type="subcellular location">
    <subcellularLocation>
        <location evidence="1 14">Cell outer membrane</location>
        <topology evidence="1 14">Multi-pass membrane protein</topology>
    </subcellularLocation>
</comment>
<evidence type="ECO:0000256" key="6">
    <source>
        <dbReference type="ARBA" id="ARBA00022692"/>
    </source>
</evidence>
<dbReference type="NCBIfam" id="TIGR01783">
    <property type="entry name" value="TonB-siderophor"/>
    <property type="match status" value="1"/>
</dbReference>
<proteinExistence type="inferred from homology"/>
<feature type="domain" description="TonB-dependent receptor plug" evidence="18">
    <location>
        <begin position="71"/>
        <end position="171"/>
    </location>
</feature>
<dbReference type="InterPro" id="IPR000531">
    <property type="entry name" value="Beta-barrel_TonB"/>
</dbReference>
<evidence type="ECO:0000256" key="11">
    <source>
        <dbReference type="ARBA" id="ARBA00023136"/>
    </source>
</evidence>
<dbReference type="Pfam" id="PF00593">
    <property type="entry name" value="TonB_dep_Rec_b-barrel"/>
    <property type="match status" value="1"/>
</dbReference>
<evidence type="ECO:0000256" key="5">
    <source>
        <dbReference type="ARBA" id="ARBA00022496"/>
    </source>
</evidence>
<keyword evidence="10 15" id="KW-0798">TonB box</keyword>
<dbReference type="InterPro" id="IPR012910">
    <property type="entry name" value="Plug_dom"/>
</dbReference>
<organism evidence="19 20">
    <name type="scientific">Paracoccus aerius</name>
    <dbReference type="NCBI Taxonomy" id="1915382"/>
    <lineage>
        <taxon>Bacteria</taxon>
        <taxon>Pseudomonadati</taxon>
        <taxon>Pseudomonadota</taxon>
        <taxon>Alphaproteobacteria</taxon>
        <taxon>Rhodobacterales</taxon>
        <taxon>Paracoccaceae</taxon>
        <taxon>Paracoccus</taxon>
    </lineage>
</organism>
<dbReference type="Gene3D" id="2.40.170.20">
    <property type="entry name" value="TonB-dependent receptor, beta-barrel domain"/>
    <property type="match status" value="1"/>
</dbReference>
<dbReference type="PANTHER" id="PTHR32552">
    <property type="entry name" value="FERRICHROME IRON RECEPTOR-RELATED"/>
    <property type="match status" value="1"/>
</dbReference>
<comment type="caution">
    <text evidence="19">The sequence shown here is derived from an EMBL/GenBank/DDBJ whole genome shotgun (WGS) entry which is preliminary data.</text>
</comment>
<evidence type="ECO:0000256" key="14">
    <source>
        <dbReference type="PROSITE-ProRule" id="PRU01360"/>
    </source>
</evidence>
<evidence type="ECO:0000256" key="10">
    <source>
        <dbReference type="ARBA" id="ARBA00023077"/>
    </source>
</evidence>
<keyword evidence="13 14" id="KW-0998">Cell outer membrane</keyword>
<dbReference type="Gene3D" id="2.170.130.10">
    <property type="entry name" value="TonB-dependent receptor, plug domain"/>
    <property type="match status" value="1"/>
</dbReference>
<evidence type="ECO:0000256" key="15">
    <source>
        <dbReference type="RuleBase" id="RU003357"/>
    </source>
</evidence>
<keyword evidence="7 16" id="KW-0732">Signal</keyword>
<dbReference type="Proteomes" id="UP000644749">
    <property type="component" value="Unassembled WGS sequence"/>
</dbReference>
<dbReference type="InterPro" id="IPR010105">
    <property type="entry name" value="TonB_sidphr_rcpt"/>
</dbReference>
<protein>
    <submittedName>
        <fullName evidence="19">TonB-dependent siderophore receptor</fullName>
    </submittedName>
</protein>
<dbReference type="InterPro" id="IPR036942">
    <property type="entry name" value="Beta-barrel_TonB_sf"/>
</dbReference>
<keyword evidence="6 14" id="KW-0812">Transmembrane</keyword>
<keyword evidence="4 14" id="KW-1134">Transmembrane beta strand</keyword>
<dbReference type="InterPro" id="IPR037066">
    <property type="entry name" value="Plug_dom_sf"/>
</dbReference>